<comment type="caution">
    <text evidence="3">The sequence shown here is derived from an EMBL/GenBank/DDBJ whole genome shotgun (WGS) entry which is preliminary data.</text>
</comment>
<dbReference type="EMBL" id="JARIHO010000109">
    <property type="protein sequence ID" value="KAJ7303011.1"/>
    <property type="molecule type" value="Genomic_DNA"/>
</dbReference>
<name>A0AAD6Z1U6_9AGAR</name>
<sequence length="200" mass="22702">MCAQGFFSFRIYRLSKRIYIPLLTWSLSFLFLGGTAVVFVQGLQALPFAAFEKQWGWLLNSIWAVAAANDLIIALALVFWLAQGRDESDRITPVVDKLIAWTIETGVLTSAAAILNLVCFVTMKNNYIWIAWYFVTARLYSNSFLASLNSRVVLRTMNENSDSRYPTRPTINTITREVNFLAEMRTPESAFNAFLMKDSA</sequence>
<dbReference type="Pfam" id="PF20152">
    <property type="entry name" value="DUF6534"/>
    <property type="match status" value="1"/>
</dbReference>
<evidence type="ECO:0000259" key="2">
    <source>
        <dbReference type="Pfam" id="PF20152"/>
    </source>
</evidence>
<dbReference type="PANTHER" id="PTHR40465">
    <property type="entry name" value="CHROMOSOME 1, WHOLE GENOME SHOTGUN SEQUENCE"/>
    <property type="match status" value="1"/>
</dbReference>
<dbReference type="InterPro" id="IPR045339">
    <property type="entry name" value="DUF6534"/>
</dbReference>
<protein>
    <recommendedName>
        <fullName evidence="2">DUF6534 domain-containing protein</fullName>
    </recommendedName>
</protein>
<reference evidence="3" key="1">
    <citation type="submission" date="2023-03" db="EMBL/GenBank/DDBJ databases">
        <title>Massive genome expansion in bonnet fungi (Mycena s.s.) driven by repeated elements and novel gene families across ecological guilds.</title>
        <authorList>
            <consortium name="Lawrence Berkeley National Laboratory"/>
            <person name="Harder C.B."/>
            <person name="Miyauchi S."/>
            <person name="Viragh M."/>
            <person name="Kuo A."/>
            <person name="Thoen E."/>
            <person name="Andreopoulos B."/>
            <person name="Lu D."/>
            <person name="Skrede I."/>
            <person name="Drula E."/>
            <person name="Henrissat B."/>
            <person name="Morin E."/>
            <person name="Kohler A."/>
            <person name="Barry K."/>
            <person name="LaButti K."/>
            <person name="Morin E."/>
            <person name="Salamov A."/>
            <person name="Lipzen A."/>
            <person name="Mereny Z."/>
            <person name="Hegedus B."/>
            <person name="Baldrian P."/>
            <person name="Stursova M."/>
            <person name="Weitz H."/>
            <person name="Taylor A."/>
            <person name="Grigoriev I.V."/>
            <person name="Nagy L.G."/>
            <person name="Martin F."/>
            <person name="Kauserud H."/>
        </authorList>
    </citation>
    <scope>NUCLEOTIDE SEQUENCE</scope>
    <source>
        <strain evidence="3">CBHHK002</strain>
    </source>
</reference>
<proteinExistence type="predicted"/>
<evidence type="ECO:0000313" key="3">
    <source>
        <dbReference type="EMBL" id="KAJ7303011.1"/>
    </source>
</evidence>
<feature type="transmembrane region" description="Helical" evidence="1">
    <location>
        <begin position="18"/>
        <end position="42"/>
    </location>
</feature>
<keyword evidence="1" id="KW-0812">Transmembrane</keyword>
<keyword evidence="1" id="KW-1133">Transmembrane helix</keyword>
<feature type="transmembrane region" description="Helical" evidence="1">
    <location>
        <begin position="98"/>
        <end position="123"/>
    </location>
</feature>
<feature type="transmembrane region" description="Helical" evidence="1">
    <location>
        <begin position="62"/>
        <end position="82"/>
    </location>
</feature>
<organism evidence="3 4">
    <name type="scientific">Mycena albidolilacea</name>
    <dbReference type="NCBI Taxonomy" id="1033008"/>
    <lineage>
        <taxon>Eukaryota</taxon>
        <taxon>Fungi</taxon>
        <taxon>Dikarya</taxon>
        <taxon>Basidiomycota</taxon>
        <taxon>Agaricomycotina</taxon>
        <taxon>Agaricomycetes</taxon>
        <taxon>Agaricomycetidae</taxon>
        <taxon>Agaricales</taxon>
        <taxon>Marasmiineae</taxon>
        <taxon>Mycenaceae</taxon>
        <taxon>Mycena</taxon>
    </lineage>
</organism>
<dbReference type="Proteomes" id="UP001218218">
    <property type="component" value="Unassembled WGS sequence"/>
</dbReference>
<dbReference type="AlphaFoldDB" id="A0AAD6Z1U6"/>
<keyword evidence="4" id="KW-1185">Reference proteome</keyword>
<feature type="domain" description="DUF6534" evidence="2">
    <location>
        <begin position="66"/>
        <end position="151"/>
    </location>
</feature>
<dbReference type="PANTHER" id="PTHR40465:SF1">
    <property type="entry name" value="DUF6534 DOMAIN-CONTAINING PROTEIN"/>
    <property type="match status" value="1"/>
</dbReference>
<evidence type="ECO:0000256" key="1">
    <source>
        <dbReference type="SAM" id="Phobius"/>
    </source>
</evidence>
<accession>A0AAD6Z1U6</accession>
<keyword evidence="1" id="KW-0472">Membrane</keyword>
<evidence type="ECO:0000313" key="4">
    <source>
        <dbReference type="Proteomes" id="UP001218218"/>
    </source>
</evidence>
<gene>
    <name evidence="3" type="ORF">DFH08DRAFT_58725</name>
</gene>